<dbReference type="Gene3D" id="3.90.79.20">
    <property type="match status" value="1"/>
</dbReference>
<dbReference type="EC" id="3.6.1.22" evidence="4"/>
<evidence type="ECO:0000256" key="2">
    <source>
        <dbReference type="ARBA" id="ARBA00001947"/>
    </source>
</evidence>
<evidence type="ECO:0000256" key="4">
    <source>
        <dbReference type="ARBA" id="ARBA00012381"/>
    </source>
</evidence>
<organism evidence="11 12">
    <name type="scientific">Sphingomonas anseongensis</name>
    <dbReference type="NCBI Taxonomy" id="2908207"/>
    <lineage>
        <taxon>Bacteria</taxon>
        <taxon>Pseudomonadati</taxon>
        <taxon>Pseudomonadota</taxon>
        <taxon>Alphaproteobacteria</taxon>
        <taxon>Sphingomonadales</taxon>
        <taxon>Sphingomonadaceae</taxon>
        <taxon>Sphingomonas</taxon>
    </lineage>
</organism>
<evidence type="ECO:0000256" key="5">
    <source>
        <dbReference type="ARBA" id="ARBA00022723"/>
    </source>
</evidence>
<dbReference type="InterPro" id="IPR000086">
    <property type="entry name" value="NUDIX_hydrolase_dom"/>
</dbReference>
<dbReference type="EMBL" id="JAMGBC010000001">
    <property type="protein sequence ID" value="MCL6679013.1"/>
    <property type="molecule type" value="Genomic_DNA"/>
</dbReference>
<keyword evidence="6 11" id="KW-0378">Hydrolase</keyword>
<dbReference type="RefSeq" id="WP_249867936.1">
    <property type="nucleotide sequence ID" value="NZ_JAMGBC010000001.1"/>
</dbReference>
<gene>
    <name evidence="11" type="primary">nudC</name>
    <name evidence="11" type="ORF">LZ519_06745</name>
</gene>
<evidence type="ECO:0000313" key="11">
    <source>
        <dbReference type="EMBL" id="MCL6679013.1"/>
    </source>
</evidence>
<comment type="cofactor">
    <cofactor evidence="1">
        <name>Mg(2+)</name>
        <dbReference type="ChEBI" id="CHEBI:18420"/>
    </cofactor>
</comment>
<comment type="similarity">
    <text evidence="3">Belongs to the Nudix hydrolase family. NudC subfamily.</text>
</comment>
<dbReference type="CDD" id="cd03429">
    <property type="entry name" value="NUDIX_NADH_pyrophosphatase_Nudt13"/>
    <property type="match status" value="1"/>
</dbReference>
<keyword evidence="12" id="KW-1185">Reference proteome</keyword>
<protein>
    <recommendedName>
        <fullName evidence="4">NAD(+) diphosphatase</fullName>
        <ecNumber evidence="4">3.6.1.22</ecNumber>
    </recommendedName>
</protein>
<evidence type="ECO:0000259" key="10">
    <source>
        <dbReference type="PROSITE" id="PS51462"/>
    </source>
</evidence>
<accession>A0ABT0RFJ8</accession>
<dbReference type="Pfam" id="PF00293">
    <property type="entry name" value="NUDIX"/>
    <property type="match status" value="1"/>
</dbReference>
<name>A0ABT0RFJ8_9SPHN</name>
<dbReference type="PANTHER" id="PTHR42904">
    <property type="entry name" value="NUDIX HYDROLASE, NUDC SUBFAMILY"/>
    <property type="match status" value="1"/>
</dbReference>
<evidence type="ECO:0000256" key="8">
    <source>
        <dbReference type="ARBA" id="ARBA00023027"/>
    </source>
</evidence>
<reference evidence="11" key="1">
    <citation type="submission" date="2022-05" db="EMBL/GenBank/DDBJ databases">
        <authorList>
            <person name="Jo J.-H."/>
            <person name="Im W.-T."/>
        </authorList>
    </citation>
    <scope>NUCLEOTIDE SEQUENCE</scope>
    <source>
        <strain evidence="11">RG327</strain>
    </source>
</reference>
<feature type="domain" description="Nudix hydrolase" evidence="10">
    <location>
        <begin position="145"/>
        <end position="269"/>
    </location>
</feature>
<dbReference type="PANTHER" id="PTHR42904:SF6">
    <property type="entry name" value="NAD-CAPPED RNA HYDROLASE NUDT12"/>
    <property type="match status" value="1"/>
</dbReference>
<dbReference type="InterPro" id="IPR015376">
    <property type="entry name" value="Znr_NADH_PPase"/>
</dbReference>
<dbReference type="InterPro" id="IPR020084">
    <property type="entry name" value="NUDIX_hydrolase_CS"/>
</dbReference>
<evidence type="ECO:0000313" key="12">
    <source>
        <dbReference type="Proteomes" id="UP001165343"/>
    </source>
</evidence>
<dbReference type="Pfam" id="PF09297">
    <property type="entry name" value="Zn_ribbon_NUD"/>
    <property type="match status" value="1"/>
</dbReference>
<proteinExistence type="inferred from homology"/>
<sequence length="282" mass="30343">MPPEPFFAGPGLDRADSLRADPDKIRGLAARDDARELVWEGGLPAIGSSGKLQWRPASGPALFLGIDRAGTPSFCGLQADVAGGPAVFSLLGSLDAEDAPLFATALSLARWHSRHRFCANCGASTEIVRGGWSRRCHACSAEHFPRVDPVVIMLAEHDGKLLLGRQYHYPPRRYSALAGFLEVGETIEAAVARELREEAGIEVTDVTYVASQPWPFPSSLMVGCTARALSGELKVDHGELEDARWFTREQVASALTDAPSGAFQAPPPHAIARTLLEHWLAS</sequence>
<comment type="caution">
    <text evidence="11">The sequence shown here is derived from an EMBL/GenBank/DDBJ whole genome shotgun (WGS) entry which is preliminary data.</text>
</comment>
<comment type="cofactor">
    <cofactor evidence="2">
        <name>Zn(2+)</name>
        <dbReference type="ChEBI" id="CHEBI:29105"/>
    </cofactor>
</comment>
<evidence type="ECO:0000256" key="7">
    <source>
        <dbReference type="ARBA" id="ARBA00022842"/>
    </source>
</evidence>
<dbReference type="InterPro" id="IPR015797">
    <property type="entry name" value="NUDIX_hydrolase-like_dom_sf"/>
</dbReference>
<dbReference type="PROSITE" id="PS00893">
    <property type="entry name" value="NUDIX_BOX"/>
    <property type="match status" value="1"/>
</dbReference>
<dbReference type="Gene3D" id="3.90.79.10">
    <property type="entry name" value="Nucleoside Triphosphate Pyrophosphohydrolase"/>
    <property type="match status" value="1"/>
</dbReference>
<dbReference type="InterPro" id="IPR050241">
    <property type="entry name" value="NAD-cap_RNA_hydrolase_NudC"/>
</dbReference>
<keyword evidence="7" id="KW-0460">Magnesium</keyword>
<evidence type="ECO:0000256" key="6">
    <source>
        <dbReference type="ARBA" id="ARBA00022801"/>
    </source>
</evidence>
<dbReference type="Proteomes" id="UP001165343">
    <property type="component" value="Unassembled WGS sequence"/>
</dbReference>
<dbReference type="GO" id="GO:0016787">
    <property type="term" value="F:hydrolase activity"/>
    <property type="evidence" value="ECO:0007669"/>
    <property type="project" value="UniProtKB-KW"/>
</dbReference>
<keyword evidence="8" id="KW-0520">NAD</keyword>
<comment type="catalytic activity">
    <reaction evidence="9">
        <text>a 5'-end NAD(+)-phospho-ribonucleoside in mRNA + H2O = a 5'-end phospho-adenosine-phospho-ribonucleoside in mRNA + beta-nicotinamide D-ribonucleotide + 2 H(+)</text>
        <dbReference type="Rhea" id="RHEA:60876"/>
        <dbReference type="Rhea" id="RHEA-COMP:15698"/>
        <dbReference type="Rhea" id="RHEA-COMP:15719"/>
        <dbReference type="ChEBI" id="CHEBI:14649"/>
        <dbReference type="ChEBI" id="CHEBI:15377"/>
        <dbReference type="ChEBI" id="CHEBI:15378"/>
        <dbReference type="ChEBI" id="CHEBI:144029"/>
        <dbReference type="ChEBI" id="CHEBI:144051"/>
    </reaction>
    <physiologicalReaction direction="left-to-right" evidence="9">
        <dbReference type="Rhea" id="RHEA:60877"/>
    </physiologicalReaction>
</comment>
<keyword evidence="5" id="KW-0479">Metal-binding</keyword>
<evidence type="ECO:0000256" key="9">
    <source>
        <dbReference type="ARBA" id="ARBA00023679"/>
    </source>
</evidence>
<dbReference type="NCBIfam" id="NF001299">
    <property type="entry name" value="PRK00241.1"/>
    <property type="match status" value="1"/>
</dbReference>
<dbReference type="InterPro" id="IPR049734">
    <property type="entry name" value="NudC-like_C"/>
</dbReference>
<dbReference type="SUPFAM" id="SSF55811">
    <property type="entry name" value="Nudix"/>
    <property type="match status" value="1"/>
</dbReference>
<dbReference type="PROSITE" id="PS51462">
    <property type="entry name" value="NUDIX"/>
    <property type="match status" value="1"/>
</dbReference>
<evidence type="ECO:0000256" key="1">
    <source>
        <dbReference type="ARBA" id="ARBA00001946"/>
    </source>
</evidence>
<evidence type="ECO:0000256" key="3">
    <source>
        <dbReference type="ARBA" id="ARBA00009595"/>
    </source>
</evidence>